<dbReference type="AlphaFoldDB" id="A0ABD3V787"/>
<evidence type="ECO:0000313" key="1">
    <source>
        <dbReference type="EMBL" id="KAL3857477.1"/>
    </source>
</evidence>
<accession>A0ABD3V787</accession>
<name>A0ABD3V787_SINWO</name>
<organism evidence="1 2">
    <name type="scientific">Sinanodonta woodiana</name>
    <name type="common">Chinese pond mussel</name>
    <name type="synonym">Anodonta woodiana</name>
    <dbReference type="NCBI Taxonomy" id="1069815"/>
    <lineage>
        <taxon>Eukaryota</taxon>
        <taxon>Metazoa</taxon>
        <taxon>Spiralia</taxon>
        <taxon>Lophotrochozoa</taxon>
        <taxon>Mollusca</taxon>
        <taxon>Bivalvia</taxon>
        <taxon>Autobranchia</taxon>
        <taxon>Heteroconchia</taxon>
        <taxon>Palaeoheterodonta</taxon>
        <taxon>Unionida</taxon>
        <taxon>Unionoidea</taxon>
        <taxon>Unionidae</taxon>
        <taxon>Unioninae</taxon>
        <taxon>Sinanodonta</taxon>
    </lineage>
</organism>
<reference evidence="1 2" key="1">
    <citation type="submission" date="2024-11" db="EMBL/GenBank/DDBJ databases">
        <title>Chromosome-level genome assembly of the freshwater bivalve Anodonta woodiana.</title>
        <authorList>
            <person name="Chen X."/>
        </authorList>
    </citation>
    <scope>NUCLEOTIDE SEQUENCE [LARGE SCALE GENOMIC DNA]</scope>
    <source>
        <strain evidence="1">MN2024</strain>
        <tissue evidence="1">Gills</tissue>
    </source>
</reference>
<comment type="caution">
    <text evidence="1">The sequence shown here is derived from an EMBL/GenBank/DDBJ whole genome shotgun (WGS) entry which is preliminary data.</text>
</comment>
<gene>
    <name evidence="1" type="ORF">ACJMK2_012145</name>
</gene>
<dbReference type="Proteomes" id="UP001634394">
    <property type="component" value="Unassembled WGS sequence"/>
</dbReference>
<proteinExistence type="predicted"/>
<evidence type="ECO:0008006" key="3">
    <source>
        <dbReference type="Google" id="ProtNLM"/>
    </source>
</evidence>
<evidence type="ECO:0000313" key="2">
    <source>
        <dbReference type="Proteomes" id="UP001634394"/>
    </source>
</evidence>
<protein>
    <recommendedName>
        <fullName evidence="3">DUF5675 domain-containing protein</fullName>
    </recommendedName>
</protein>
<sequence length="124" mass="13861">MTNYKIGDFFNTRVVGEPGAHKLVIYQVEGCQTLDFGGAATLPRQTEVLTAIKVLGIDIEQIYGLQYGGRNKYTLYTKSMRILLKQEELTINGHIVKIYNTEPIIRDIGTKNHGCLNIGTTARD</sequence>
<keyword evidence="2" id="KW-1185">Reference proteome</keyword>
<dbReference type="EMBL" id="JBJQND010000013">
    <property type="protein sequence ID" value="KAL3857477.1"/>
    <property type="molecule type" value="Genomic_DNA"/>
</dbReference>